<dbReference type="InterPro" id="IPR025534">
    <property type="entry name" value="DUF4420"/>
</dbReference>
<evidence type="ECO:0000313" key="1">
    <source>
        <dbReference type="EMBL" id="TDW60766.1"/>
    </source>
</evidence>
<protein>
    <submittedName>
        <fullName evidence="1">PD-(D/E)XK family protein DUF4420</fullName>
    </submittedName>
</protein>
<name>A0A4R8BSJ3_9ACTN</name>
<comment type="caution">
    <text evidence="1">The sequence shown here is derived from an EMBL/GenBank/DDBJ whole genome shotgun (WGS) entry which is preliminary data.</text>
</comment>
<dbReference type="RefSeq" id="WP_202871990.1">
    <property type="nucleotide sequence ID" value="NZ_SODP01000004.1"/>
</dbReference>
<dbReference type="Proteomes" id="UP000295146">
    <property type="component" value="Unassembled WGS sequence"/>
</dbReference>
<proteinExistence type="predicted"/>
<dbReference type="Pfam" id="PF14390">
    <property type="entry name" value="DUF4420"/>
    <property type="match status" value="1"/>
</dbReference>
<dbReference type="AlphaFoldDB" id="A0A4R8BSJ3"/>
<evidence type="ECO:0000313" key="2">
    <source>
        <dbReference type="Proteomes" id="UP000295146"/>
    </source>
</evidence>
<accession>A0A4R8BSJ3</accession>
<keyword evidence="2" id="KW-1185">Reference proteome</keyword>
<sequence length="337" mass="37288">MIDHPGVDATERSQDARHLTVENLDLVWSGRHPVVLPLSGEPECRLDVHPPNGTITLITAFTPPEPDVAKWRNITFQRVMSDEQELAELRVVIADNLHGAYGLLTSVADQLQLHHEPLASAVAISIKKHRDLFAGQAGLTTEKELGLFGELLVLEYLIEMIGARRAIESWQGPRSEEHDFVLPGIHLEVKTTSGEHRKHMMHGFTQLESVRGIPLSLVSIQLTRASHDGGFSLGQMVSRVRAKAGGYRPPVDASLEAVGWDDGHADLYTTFWTRRNTPRAFDVDQRFPALTSARLEAAIPNFKAVANLAYSVDLTHFTSDVLPEPLLGFVTTDTEHS</sequence>
<gene>
    <name evidence="1" type="ORF">EV653_7323</name>
</gene>
<reference evidence="1 2" key="1">
    <citation type="submission" date="2019-03" db="EMBL/GenBank/DDBJ databases">
        <title>Genomic Encyclopedia of Type Strains, Phase III (KMG-III): the genomes of soil and plant-associated and newly described type strains.</title>
        <authorList>
            <person name="Whitman W."/>
        </authorList>
    </citation>
    <scope>NUCLEOTIDE SEQUENCE [LARGE SCALE GENOMIC DNA]</scope>
    <source>
        <strain evidence="1 2">VKM Ac-2573</strain>
    </source>
</reference>
<dbReference type="EMBL" id="SODP01000004">
    <property type="protein sequence ID" value="TDW60766.1"/>
    <property type="molecule type" value="Genomic_DNA"/>
</dbReference>
<organism evidence="1 2">
    <name type="scientific">Kribbella pratensis</name>
    <dbReference type="NCBI Taxonomy" id="2512112"/>
    <lineage>
        <taxon>Bacteria</taxon>
        <taxon>Bacillati</taxon>
        <taxon>Actinomycetota</taxon>
        <taxon>Actinomycetes</taxon>
        <taxon>Propionibacteriales</taxon>
        <taxon>Kribbellaceae</taxon>
        <taxon>Kribbella</taxon>
    </lineage>
</organism>